<dbReference type="InterPro" id="IPR045621">
    <property type="entry name" value="BPD_transp_1_N"/>
</dbReference>
<evidence type="ECO:0000259" key="8">
    <source>
        <dbReference type="PROSITE" id="PS50928"/>
    </source>
</evidence>
<keyword evidence="3" id="KW-1003">Cell membrane</keyword>
<evidence type="ECO:0000313" key="10">
    <source>
        <dbReference type="Proteomes" id="UP000186040"/>
    </source>
</evidence>
<name>A0A1Q9LDH0_9PSEU</name>
<feature type="transmembrane region" description="Helical" evidence="7">
    <location>
        <begin position="105"/>
        <end position="131"/>
    </location>
</feature>
<feature type="domain" description="ABC transmembrane type-1" evidence="8">
    <location>
        <begin position="106"/>
        <end position="330"/>
    </location>
</feature>
<gene>
    <name evidence="9" type="ORF">BJP25_03680</name>
</gene>
<keyword evidence="2 7" id="KW-0813">Transport</keyword>
<feature type="transmembrane region" description="Helical" evidence="7">
    <location>
        <begin position="138"/>
        <end position="162"/>
    </location>
</feature>
<feature type="transmembrane region" description="Helical" evidence="7">
    <location>
        <begin position="261"/>
        <end position="289"/>
    </location>
</feature>
<dbReference type="Pfam" id="PF00528">
    <property type="entry name" value="BPD_transp_1"/>
    <property type="match status" value="1"/>
</dbReference>
<feature type="transmembrane region" description="Helical" evidence="7">
    <location>
        <begin position="309"/>
        <end position="333"/>
    </location>
</feature>
<proteinExistence type="inferred from homology"/>
<dbReference type="InterPro" id="IPR035906">
    <property type="entry name" value="MetI-like_sf"/>
</dbReference>
<dbReference type="GO" id="GO:0055085">
    <property type="term" value="P:transmembrane transport"/>
    <property type="evidence" value="ECO:0007669"/>
    <property type="project" value="InterPro"/>
</dbReference>
<dbReference type="AlphaFoldDB" id="A0A1Q9LDH0"/>
<evidence type="ECO:0000256" key="1">
    <source>
        <dbReference type="ARBA" id="ARBA00004651"/>
    </source>
</evidence>
<dbReference type="PANTHER" id="PTHR30465:SF0">
    <property type="entry name" value="OLIGOPEPTIDE TRANSPORT SYSTEM PERMEASE PROTEIN APPB"/>
    <property type="match status" value="1"/>
</dbReference>
<evidence type="ECO:0000256" key="2">
    <source>
        <dbReference type="ARBA" id="ARBA00022448"/>
    </source>
</evidence>
<feature type="transmembrane region" description="Helical" evidence="7">
    <location>
        <begin position="17"/>
        <end position="39"/>
    </location>
</feature>
<reference evidence="9 10" key="1">
    <citation type="submission" date="2016-10" db="EMBL/GenBank/DDBJ databases">
        <title>The Draft Genome Sequence of Actinokineospora bangkokensis 44EHWT reveals the biosynthetic pathway of antifungal compounds Thailandins with unusual extender unit butylmalonyl-CoA.</title>
        <authorList>
            <person name="Greule A."/>
            <person name="Intra B."/>
            <person name="Flemming S."/>
            <person name="Rommel M.G."/>
            <person name="Panbangred W."/>
            <person name="Bechthold A."/>
        </authorList>
    </citation>
    <scope>NUCLEOTIDE SEQUENCE [LARGE SCALE GENOMIC DNA]</scope>
    <source>
        <strain evidence="9 10">44EHW</strain>
    </source>
</reference>
<keyword evidence="4 7" id="KW-0812">Transmembrane</keyword>
<dbReference type="Gene3D" id="1.10.3720.10">
    <property type="entry name" value="MetI-like"/>
    <property type="match status" value="1"/>
</dbReference>
<comment type="caution">
    <text evidence="9">The sequence shown here is derived from an EMBL/GenBank/DDBJ whole genome shotgun (WGS) entry which is preliminary data.</text>
</comment>
<dbReference type="SUPFAM" id="SSF161098">
    <property type="entry name" value="MetI-like"/>
    <property type="match status" value="1"/>
</dbReference>
<evidence type="ECO:0000256" key="7">
    <source>
        <dbReference type="RuleBase" id="RU363032"/>
    </source>
</evidence>
<comment type="subcellular location">
    <subcellularLocation>
        <location evidence="1 7">Cell membrane</location>
        <topology evidence="1 7">Multi-pass membrane protein</topology>
    </subcellularLocation>
</comment>
<keyword evidence="5 7" id="KW-1133">Transmembrane helix</keyword>
<organism evidence="9 10">
    <name type="scientific">Actinokineospora bangkokensis</name>
    <dbReference type="NCBI Taxonomy" id="1193682"/>
    <lineage>
        <taxon>Bacteria</taxon>
        <taxon>Bacillati</taxon>
        <taxon>Actinomycetota</taxon>
        <taxon>Actinomycetes</taxon>
        <taxon>Pseudonocardiales</taxon>
        <taxon>Pseudonocardiaceae</taxon>
        <taxon>Actinokineospora</taxon>
    </lineage>
</organism>
<protein>
    <submittedName>
        <fullName evidence="9">Peptide ABC transporter permease</fullName>
    </submittedName>
</protein>
<sequence length="340" mass="37512">MGPTEEHSVIRYIIRRLLISIPILLIGSIAAFFMVAAAGNPVAELKAKPNTTPQQIADLEASLGLDKPIIVRYWDWLVNFLQGDWGQSIALGQAKVDVFDSVMRALWITARLVVGAEILALVLGVVVGVIAAVRQYSFFDYLATSSAFLMFSMPIVCVAVILKTYGIKLNDLLQSMGIDRWLNTVSPSSDTYSGDFGDFIFKYTGNYLLPTLSLTLISFAAYSRFQRASMLETLNSDYVRTAKAKGISSRRVIFRHAFRNALIPVSTLFSLNGAALFSGAVVTETVFSWKGMGDLLVKSVKTFDPYMLMGWLMVTATLVVIFNLVADVMYGILDPRIRLA</sequence>
<keyword evidence="10" id="KW-1185">Reference proteome</keyword>
<evidence type="ECO:0000313" key="9">
    <source>
        <dbReference type="EMBL" id="OLR90087.1"/>
    </source>
</evidence>
<dbReference type="InterPro" id="IPR000515">
    <property type="entry name" value="MetI-like"/>
</dbReference>
<dbReference type="EMBL" id="MKQR01000028">
    <property type="protein sequence ID" value="OLR90087.1"/>
    <property type="molecule type" value="Genomic_DNA"/>
</dbReference>
<evidence type="ECO:0000256" key="4">
    <source>
        <dbReference type="ARBA" id="ARBA00022692"/>
    </source>
</evidence>
<dbReference type="Pfam" id="PF19300">
    <property type="entry name" value="BPD_transp_1_N"/>
    <property type="match status" value="1"/>
</dbReference>
<dbReference type="GO" id="GO:0005886">
    <property type="term" value="C:plasma membrane"/>
    <property type="evidence" value="ECO:0007669"/>
    <property type="project" value="UniProtKB-SubCell"/>
</dbReference>
<dbReference type="PANTHER" id="PTHR30465">
    <property type="entry name" value="INNER MEMBRANE ABC TRANSPORTER"/>
    <property type="match status" value="1"/>
</dbReference>
<dbReference type="STRING" id="1193682.BJP25_03680"/>
<evidence type="ECO:0000256" key="5">
    <source>
        <dbReference type="ARBA" id="ARBA00022989"/>
    </source>
</evidence>
<accession>A0A1Q9LDH0</accession>
<dbReference type="CDD" id="cd06261">
    <property type="entry name" value="TM_PBP2"/>
    <property type="match status" value="1"/>
</dbReference>
<dbReference type="Proteomes" id="UP000186040">
    <property type="component" value="Unassembled WGS sequence"/>
</dbReference>
<keyword evidence="6 7" id="KW-0472">Membrane</keyword>
<comment type="similarity">
    <text evidence="7">Belongs to the binding-protein-dependent transport system permease family.</text>
</comment>
<evidence type="ECO:0000256" key="6">
    <source>
        <dbReference type="ARBA" id="ARBA00023136"/>
    </source>
</evidence>
<evidence type="ECO:0000256" key="3">
    <source>
        <dbReference type="ARBA" id="ARBA00022475"/>
    </source>
</evidence>
<feature type="transmembrane region" description="Helical" evidence="7">
    <location>
        <begin position="207"/>
        <end position="225"/>
    </location>
</feature>
<dbReference type="PROSITE" id="PS50928">
    <property type="entry name" value="ABC_TM1"/>
    <property type="match status" value="1"/>
</dbReference>